<keyword evidence="2" id="KW-1185">Reference proteome</keyword>
<evidence type="ECO:0000313" key="1">
    <source>
        <dbReference type="EMBL" id="KAK2954922.1"/>
    </source>
</evidence>
<proteinExistence type="predicted"/>
<accession>A0ABQ9XTW5</accession>
<dbReference type="EMBL" id="JARBJD010000072">
    <property type="protein sequence ID" value="KAK2954922.1"/>
    <property type="molecule type" value="Genomic_DNA"/>
</dbReference>
<protein>
    <submittedName>
        <fullName evidence="1">Uncharacterized protein</fullName>
    </submittedName>
</protein>
<name>A0ABQ9XTW5_9EUKA</name>
<comment type="caution">
    <text evidence="1">The sequence shown here is derived from an EMBL/GenBank/DDBJ whole genome shotgun (WGS) entry which is preliminary data.</text>
</comment>
<sequence>MVSTKQSTILLDLRRKSDLRLYLTLPQRRFQLPLLDIWKVVVETPLVNVMYHNPALRTTCMPKCIEILDLLSGKLEDKRLRVSTVLTQLYPSPDGTLDTLFDSLTLLAQLSTHSQMLTIVRFYVSLGGLSLNTTFPFTSHKWFVPFFLMIVDFGLRYACEKDKAGIVADIVYCLSQVYQSSKTHPLEFILTR</sequence>
<dbReference type="Proteomes" id="UP001281761">
    <property type="component" value="Unassembled WGS sequence"/>
</dbReference>
<gene>
    <name evidence="1" type="ORF">BLNAU_10061</name>
</gene>
<organism evidence="1 2">
    <name type="scientific">Blattamonas nauphoetae</name>
    <dbReference type="NCBI Taxonomy" id="2049346"/>
    <lineage>
        <taxon>Eukaryota</taxon>
        <taxon>Metamonada</taxon>
        <taxon>Preaxostyla</taxon>
        <taxon>Oxymonadida</taxon>
        <taxon>Blattamonas</taxon>
    </lineage>
</organism>
<evidence type="ECO:0000313" key="2">
    <source>
        <dbReference type="Proteomes" id="UP001281761"/>
    </source>
</evidence>
<reference evidence="1 2" key="1">
    <citation type="journal article" date="2022" name="bioRxiv">
        <title>Genomics of Preaxostyla Flagellates Illuminates Evolutionary Transitions and the Path Towards Mitochondrial Loss.</title>
        <authorList>
            <person name="Novak L.V.F."/>
            <person name="Treitli S.C."/>
            <person name="Pyrih J."/>
            <person name="Halakuc P."/>
            <person name="Pipaliya S.V."/>
            <person name="Vacek V."/>
            <person name="Brzon O."/>
            <person name="Soukal P."/>
            <person name="Eme L."/>
            <person name="Dacks J.B."/>
            <person name="Karnkowska A."/>
            <person name="Elias M."/>
            <person name="Hampl V."/>
        </authorList>
    </citation>
    <scope>NUCLEOTIDE SEQUENCE [LARGE SCALE GENOMIC DNA]</scope>
    <source>
        <strain evidence="1">NAU3</strain>
        <tissue evidence="1">Gut</tissue>
    </source>
</reference>